<reference evidence="3 4" key="1">
    <citation type="submission" date="2013-05" db="EMBL/GenBank/DDBJ databases">
        <title>Draft genome of the parasitic nematode Anyclostoma ceylanicum.</title>
        <authorList>
            <person name="Mitreva M."/>
        </authorList>
    </citation>
    <scope>NUCLEOTIDE SEQUENCE [LARGE SCALE GENOMIC DNA]</scope>
</reference>
<keyword evidence="4" id="KW-1185">Reference proteome</keyword>
<evidence type="ECO:0000313" key="3">
    <source>
        <dbReference type="EMBL" id="EPB68533.1"/>
    </source>
</evidence>
<gene>
    <name evidence="3" type="ORF">ANCCEY_12374</name>
</gene>
<dbReference type="AlphaFoldDB" id="A0A0D6LBC1"/>
<accession>A0A0D6LBC1</accession>
<evidence type="ECO:0000256" key="1">
    <source>
        <dbReference type="SAM" id="Coils"/>
    </source>
</evidence>
<proteinExistence type="predicted"/>
<name>A0A0D6LBC1_9BILA</name>
<evidence type="ECO:0000256" key="2">
    <source>
        <dbReference type="SAM" id="MobiDB-lite"/>
    </source>
</evidence>
<sequence>MGKTPRRTIKGSTDLEISSTTTPPATLSLEDAMQQLNSSSLVPECIKWAFGSLVNELKSVRLERDQLREENRLLREQLAISQHSTPSKHSSVDPLAFKYEPHSLPNCHESERLRSIVIAGIPESKKRFLKDRLQYDYSSVMNVLYHLNIECYPVSIYRLGKPKDA</sequence>
<protein>
    <submittedName>
        <fullName evidence="3">Uncharacterized protein</fullName>
    </submittedName>
</protein>
<dbReference type="Proteomes" id="UP000054495">
    <property type="component" value="Unassembled WGS sequence"/>
</dbReference>
<feature type="coiled-coil region" evidence="1">
    <location>
        <begin position="50"/>
        <end position="84"/>
    </location>
</feature>
<feature type="region of interest" description="Disordered" evidence="2">
    <location>
        <begin position="1"/>
        <end position="24"/>
    </location>
</feature>
<evidence type="ECO:0000313" key="4">
    <source>
        <dbReference type="Proteomes" id="UP000054495"/>
    </source>
</evidence>
<organism evidence="3 4">
    <name type="scientific">Ancylostoma ceylanicum</name>
    <dbReference type="NCBI Taxonomy" id="53326"/>
    <lineage>
        <taxon>Eukaryota</taxon>
        <taxon>Metazoa</taxon>
        <taxon>Ecdysozoa</taxon>
        <taxon>Nematoda</taxon>
        <taxon>Chromadorea</taxon>
        <taxon>Rhabditida</taxon>
        <taxon>Rhabditina</taxon>
        <taxon>Rhabditomorpha</taxon>
        <taxon>Strongyloidea</taxon>
        <taxon>Ancylostomatidae</taxon>
        <taxon>Ancylostomatinae</taxon>
        <taxon>Ancylostoma</taxon>
    </lineage>
</organism>
<dbReference type="EMBL" id="KE125422">
    <property type="protein sequence ID" value="EPB68533.1"/>
    <property type="molecule type" value="Genomic_DNA"/>
</dbReference>
<keyword evidence="1" id="KW-0175">Coiled coil</keyword>